<dbReference type="Proteomes" id="UP000026915">
    <property type="component" value="Chromosome 6"/>
</dbReference>
<dbReference type="GO" id="GO:0004523">
    <property type="term" value="F:RNA-DNA hybrid ribonuclease activity"/>
    <property type="evidence" value="ECO:0007669"/>
    <property type="project" value="InterPro"/>
</dbReference>
<dbReference type="InterPro" id="IPR002156">
    <property type="entry name" value="RNaseH_domain"/>
</dbReference>
<dbReference type="Pfam" id="PF13456">
    <property type="entry name" value="RVT_3"/>
    <property type="match status" value="1"/>
</dbReference>
<dbReference type="HOGENOM" id="CLU_2547176_0_0_1"/>
<dbReference type="GO" id="GO:0003676">
    <property type="term" value="F:nucleic acid binding"/>
    <property type="evidence" value="ECO:0007669"/>
    <property type="project" value="InterPro"/>
</dbReference>
<evidence type="ECO:0000313" key="2">
    <source>
        <dbReference type="EMBL" id="EOY25865.1"/>
    </source>
</evidence>
<gene>
    <name evidence="2" type="ORF">TCM_027232</name>
</gene>
<evidence type="ECO:0000313" key="3">
    <source>
        <dbReference type="Proteomes" id="UP000026915"/>
    </source>
</evidence>
<accession>A0A061G7M8</accession>
<sequence length="83" mass="9520">MDKLLPGANTDLIRVIKDVLQKEWEVHFMHIYGEGNMVADYLANYGFVLEESYVVLEQVPTGARKLLMYDMLGVCLSRMIPVQ</sequence>
<organism evidence="2 3">
    <name type="scientific">Theobroma cacao</name>
    <name type="common">Cacao</name>
    <name type="synonym">Cocoa</name>
    <dbReference type="NCBI Taxonomy" id="3641"/>
    <lineage>
        <taxon>Eukaryota</taxon>
        <taxon>Viridiplantae</taxon>
        <taxon>Streptophyta</taxon>
        <taxon>Embryophyta</taxon>
        <taxon>Tracheophyta</taxon>
        <taxon>Spermatophyta</taxon>
        <taxon>Magnoliopsida</taxon>
        <taxon>eudicotyledons</taxon>
        <taxon>Gunneridae</taxon>
        <taxon>Pentapetalae</taxon>
        <taxon>rosids</taxon>
        <taxon>malvids</taxon>
        <taxon>Malvales</taxon>
        <taxon>Malvaceae</taxon>
        <taxon>Byttnerioideae</taxon>
        <taxon>Theobroma</taxon>
    </lineage>
</organism>
<name>A0A061G7M8_THECC</name>
<feature type="domain" description="RNase H type-1" evidence="1">
    <location>
        <begin position="12"/>
        <end position="45"/>
    </location>
</feature>
<proteinExistence type="predicted"/>
<dbReference type="CDD" id="cd06222">
    <property type="entry name" value="RNase_H_like"/>
    <property type="match status" value="1"/>
</dbReference>
<dbReference type="EMBL" id="CM001884">
    <property type="protein sequence ID" value="EOY25865.1"/>
    <property type="molecule type" value="Genomic_DNA"/>
</dbReference>
<dbReference type="InterPro" id="IPR044730">
    <property type="entry name" value="RNase_H-like_dom_plant"/>
</dbReference>
<dbReference type="Gramene" id="EOY25865">
    <property type="protein sequence ID" value="EOY25865"/>
    <property type="gene ID" value="TCM_027232"/>
</dbReference>
<dbReference type="InParanoid" id="A0A061G7M8"/>
<evidence type="ECO:0000259" key="1">
    <source>
        <dbReference type="Pfam" id="PF13456"/>
    </source>
</evidence>
<reference evidence="2 3" key="1">
    <citation type="journal article" date="2013" name="Genome Biol.">
        <title>The genome sequence of the most widely cultivated cacao type and its use to identify candidate genes regulating pod color.</title>
        <authorList>
            <person name="Motamayor J.C."/>
            <person name="Mockaitis K."/>
            <person name="Schmutz J."/>
            <person name="Haiminen N."/>
            <person name="Iii D.L."/>
            <person name="Cornejo O."/>
            <person name="Findley S.D."/>
            <person name="Zheng P."/>
            <person name="Utro F."/>
            <person name="Royaert S."/>
            <person name="Saski C."/>
            <person name="Jenkins J."/>
            <person name="Podicheti R."/>
            <person name="Zhao M."/>
            <person name="Scheffler B.E."/>
            <person name="Stack J.C."/>
            <person name="Feltus F.A."/>
            <person name="Mustiga G.M."/>
            <person name="Amores F."/>
            <person name="Phillips W."/>
            <person name="Marelli J.P."/>
            <person name="May G.D."/>
            <person name="Shapiro H."/>
            <person name="Ma J."/>
            <person name="Bustamante C.D."/>
            <person name="Schnell R.J."/>
            <person name="Main D."/>
            <person name="Gilbert D."/>
            <person name="Parida L."/>
            <person name="Kuhn D.N."/>
        </authorList>
    </citation>
    <scope>NUCLEOTIDE SEQUENCE [LARGE SCALE GENOMIC DNA]</scope>
    <source>
        <strain evidence="3">cv. Matina 1-6</strain>
    </source>
</reference>
<keyword evidence="3" id="KW-1185">Reference proteome</keyword>
<dbReference type="PANTHER" id="PTHR34023">
    <property type="entry name" value="RNASE H DOMAIN-CONTAINING PROTEIN"/>
    <property type="match status" value="1"/>
</dbReference>
<protein>
    <recommendedName>
        <fullName evidence="1">RNase H type-1 domain-containing protein</fullName>
    </recommendedName>
</protein>
<dbReference type="PANTHER" id="PTHR34023:SF4">
    <property type="entry name" value="RNASE H TYPE-1 DOMAIN-CONTAINING PROTEIN"/>
    <property type="match status" value="1"/>
</dbReference>
<dbReference type="AlphaFoldDB" id="A0A061G7M8"/>